<comment type="caution">
    <text evidence="2">The sequence shown here is derived from an EMBL/GenBank/DDBJ whole genome shotgun (WGS) entry which is preliminary data.</text>
</comment>
<evidence type="ECO:0000313" key="3">
    <source>
        <dbReference type="Proteomes" id="UP000800235"/>
    </source>
</evidence>
<dbReference type="Proteomes" id="UP000800235">
    <property type="component" value="Unassembled WGS sequence"/>
</dbReference>
<evidence type="ECO:0000313" key="2">
    <source>
        <dbReference type="EMBL" id="KAF2430428.1"/>
    </source>
</evidence>
<gene>
    <name evidence="2" type="ORF">EJ08DRAFT_734202</name>
</gene>
<feature type="compositionally biased region" description="Basic and acidic residues" evidence="1">
    <location>
        <begin position="125"/>
        <end position="135"/>
    </location>
</feature>
<reference evidence="2" key="1">
    <citation type="journal article" date="2020" name="Stud. Mycol.">
        <title>101 Dothideomycetes genomes: a test case for predicting lifestyles and emergence of pathogens.</title>
        <authorList>
            <person name="Haridas S."/>
            <person name="Albert R."/>
            <person name="Binder M."/>
            <person name="Bloem J."/>
            <person name="Labutti K."/>
            <person name="Salamov A."/>
            <person name="Andreopoulos B."/>
            <person name="Baker S."/>
            <person name="Barry K."/>
            <person name="Bills G."/>
            <person name="Bluhm B."/>
            <person name="Cannon C."/>
            <person name="Castanera R."/>
            <person name="Culley D."/>
            <person name="Daum C."/>
            <person name="Ezra D."/>
            <person name="Gonzalez J."/>
            <person name="Henrissat B."/>
            <person name="Kuo A."/>
            <person name="Liang C."/>
            <person name="Lipzen A."/>
            <person name="Lutzoni F."/>
            <person name="Magnuson J."/>
            <person name="Mondo S."/>
            <person name="Nolan M."/>
            <person name="Ohm R."/>
            <person name="Pangilinan J."/>
            <person name="Park H.-J."/>
            <person name="Ramirez L."/>
            <person name="Alfaro M."/>
            <person name="Sun H."/>
            <person name="Tritt A."/>
            <person name="Yoshinaga Y."/>
            <person name="Zwiers L.-H."/>
            <person name="Turgeon B."/>
            <person name="Goodwin S."/>
            <person name="Spatafora J."/>
            <person name="Crous P."/>
            <person name="Grigoriev I."/>
        </authorList>
    </citation>
    <scope>NUCLEOTIDE SEQUENCE</scope>
    <source>
        <strain evidence="2">CBS 130266</strain>
    </source>
</reference>
<protein>
    <submittedName>
        <fullName evidence="2">Uncharacterized protein</fullName>
    </submittedName>
</protein>
<dbReference type="AlphaFoldDB" id="A0A9P4NS67"/>
<proteinExistence type="predicted"/>
<organism evidence="2 3">
    <name type="scientific">Tothia fuscella</name>
    <dbReference type="NCBI Taxonomy" id="1048955"/>
    <lineage>
        <taxon>Eukaryota</taxon>
        <taxon>Fungi</taxon>
        <taxon>Dikarya</taxon>
        <taxon>Ascomycota</taxon>
        <taxon>Pezizomycotina</taxon>
        <taxon>Dothideomycetes</taxon>
        <taxon>Pleosporomycetidae</taxon>
        <taxon>Venturiales</taxon>
        <taxon>Cylindrosympodiaceae</taxon>
        <taxon>Tothia</taxon>
    </lineage>
</organism>
<sequence>MAEKVTGNALPGFTAAETVVMAAAYYYARSADIDFEKVVAHVGSKSVASVKERLRLAKKKDIQIEGVLASTSSPAGGIDKKAAGKINASPRKAASKAKGKAGKGTPKKEHVKKEEDDDDDDDDNRSEQEDLRDTPMDEVEA</sequence>
<feature type="region of interest" description="Disordered" evidence="1">
    <location>
        <begin position="66"/>
        <end position="141"/>
    </location>
</feature>
<keyword evidence="3" id="KW-1185">Reference proteome</keyword>
<dbReference type="EMBL" id="MU007039">
    <property type="protein sequence ID" value="KAF2430428.1"/>
    <property type="molecule type" value="Genomic_DNA"/>
</dbReference>
<evidence type="ECO:0000256" key="1">
    <source>
        <dbReference type="SAM" id="MobiDB-lite"/>
    </source>
</evidence>
<name>A0A9P4NS67_9PEZI</name>
<feature type="compositionally biased region" description="Acidic residues" evidence="1">
    <location>
        <begin position="115"/>
        <end position="124"/>
    </location>
</feature>
<accession>A0A9P4NS67</accession>
<dbReference type="OrthoDB" id="10555707at2759"/>